<gene>
    <name evidence="2" type="ORF">SAMN05421879_10257</name>
</gene>
<reference evidence="3" key="1">
    <citation type="submission" date="2017-08" db="EMBL/GenBank/DDBJ databases">
        <authorList>
            <person name="Varghese N."/>
            <person name="Submissions S."/>
        </authorList>
    </citation>
    <scope>NUCLEOTIDE SEQUENCE [LARGE SCALE GENOMIC DNA]</scope>
    <source>
        <strain evidence="3">USBA17B2</strain>
    </source>
</reference>
<dbReference type="RefSeq" id="WP_097187117.1">
    <property type="nucleotide sequence ID" value="NZ_OBQK01000002.1"/>
</dbReference>
<evidence type="ECO:0000313" key="3">
    <source>
        <dbReference type="Proteomes" id="UP000219688"/>
    </source>
</evidence>
<dbReference type="CDD" id="cd00586">
    <property type="entry name" value="4HBT"/>
    <property type="match status" value="1"/>
</dbReference>
<dbReference type="Gene3D" id="3.10.129.10">
    <property type="entry name" value="Hotdog Thioesterase"/>
    <property type="match status" value="1"/>
</dbReference>
<dbReference type="Proteomes" id="UP000219688">
    <property type="component" value="Unassembled WGS sequence"/>
</dbReference>
<organism evidence="2 3">
    <name type="scientific">Ornithinimicrobium cerasi</name>
    <dbReference type="NCBI Taxonomy" id="2248773"/>
    <lineage>
        <taxon>Bacteria</taxon>
        <taxon>Bacillati</taxon>
        <taxon>Actinomycetota</taxon>
        <taxon>Actinomycetes</taxon>
        <taxon>Micrococcales</taxon>
        <taxon>Ornithinimicrobiaceae</taxon>
        <taxon>Ornithinimicrobium</taxon>
    </lineage>
</organism>
<dbReference type="GO" id="GO:0016787">
    <property type="term" value="F:hydrolase activity"/>
    <property type="evidence" value="ECO:0007669"/>
    <property type="project" value="UniProtKB-KW"/>
</dbReference>
<keyword evidence="3" id="KW-1185">Reference proteome</keyword>
<proteinExistence type="predicted"/>
<dbReference type="Pfam" id="PF13279">
    <property type="entry name" value="4HBT_2"/>
    <property type="match status" value="1"/>
</dbReference>
<protein>
    <submittedName>
        <fullName evidence="2">Acyl-CoA thioester hydrolase</fullName>
    </submittedName>
</protein>
<accession>A0A285VHU8</accession>
<dbReference type="AlphaFoldDB" id="A0A285VHU8"/>
<sequence length="136" mass="14747">MTRASVTRVVDWCDTDAAGHYHHSAVIRWVEAAENELHTSLGLPGLYGAVPRVRYEVDYLDRLWFRDEVVTSLWVEQVGGSSLVYGFEVVGPRGPAARGRMVCVNVGSRSGQGPDDGGGPPPATPWPDEVRAALTS</sequence>
<name>A0A285VHU8_9MICO</name>
<evidence type="ECO:0000256" key="1">
    <source>
        <dbReference type="SAM" id="MobiDB-lite"/>
    </source>
</evidence>
<dbReference type="EMBL" id="OBQK01000002">
    <property type="protein sequence ID" value="SOC53649.1"/>
    <property type="molecule type" value="Genomic_DNA"/>
</dbReference>
<keyword evidence="2" id="KW-0378">Hydrolase</keyword>
<feature type="region of interest" description="Disordered" evidence="1">
    <location>
        <begin position="105"/>
        <end position="136"/>
    </location>
</feature>
<dbReference type="InterPro" id="IPR029069">
    <property type="entry name" value="HotDog_dom_sf"/>
</dbReference>
<dbReference type="SUPFAM" id="SSF54637">
    <property type="entry name" value="Thioesterase/thiol ester dehydrase-isomerase"/>
    <property type="match status" value="1"/>
</dbReference>
<evidence type="ECO:0000313" key="2">
    <source>
        <dbReference type="EMBL" id="SOC53649.1"/>
    </source>
</evidence>